<comment type="caution">
    <text evidence="1">The sequence shown here is derived from an EMBL/GenBank/DDBJ whole genome shotgun (WGS) entry which is preliminary data.</text>
</comment>
<name>A0ACC3SUT9_LIPKO</name>
<dbReference type="EMBL" id="MU971417">
    <property type="protein sequence ID" value="KAK9235397.1"/>
    <property type="molecule type" value="Genomic_DNA"/>
</dbReference>
<reference evidence="2" key="1">
    <citation type="journal article" date="2024" name="Front. Bioeng. Biotechnol.">
        <title>Genome-scale model development and genomic sequencing of the oleaginous clade Lipomyces.</title>
        <authorList>
            <person name="Czajka J.J."/>
            <person name="Han Y."/>
            <person name="Kim J."/>
            <person name="Mondo S.J."/>
            <person name="Hofstad B.A."/>
            <person name="Robles A."/>
            <person name="Haridas S."/>
            <person name="Riley R."/>
            <person name="LaButti K."/>
            <person name="Pangilinan J."/>
            <person name="Andreopoulos W."/>
            <person name="Lipzen A."/>
            <person name="Yan J."/>
            <person name="Wang M."/>
            <person name="Ng V."/>
            <person name="Grigoriev I.V."/>
            <person name="Spatafora J.W."/>
            <person name="Magnuson J.K."/>
            <person name="Baker S.E."/>
            <person name="Pomraning K.R."/>
        </authorList>
    </citation>
    <scope>NUCLEOTIDE SEQUENCE [LARGE SCALE GENOMIC DNA]</scope>
    <source>
        <strain evidence="2">CBS 7786</strain>
    </source>
</reference>
<sequence>MAPNRSLGILVISASPYDVYLRGTDVPLTPTDDPLRPGKYDIKPISPHGNRLCMRVSIGRLLN</sequence>
<accession>A0ACC3SUT9</accession>
<evidence type="ECO:0000313" key="1">
    <source>
        <dbReference type="EMBL" id="KAK9235397.1"/>
    </source>
</evidence>
<gene>
    <name evidence="1" type="ORF">V1525DRAFT_410046</name>
</gene>
<organism evidence="1 2">
    <name type="scientific">Lipomyces kononenkoae</name>
    <name type="common">Yeast</name>
    <dbReference type="NCBI Taxonomy" id="34357"/>
    <lineage>
        <taxon>Eukaryota</taxon>
        <taxon>Fungi</taxon>
        <taxon>Dikarya</taxon>
        <taxon>Ascomycota</taxon>
        <taxon>Saccharomycotina</taxon>
        <taxon>Lipomycetes</taxon>
        <taxon>Lipomycetales</taxon>
        <taxon>Lipomycetaceae</taxon>
        <taxon>Lipomyces</taxon>
    </lineage>
</organism>
<proteinExistence type="predicted"/>
<protein>
    <submittedName>
        <fullName evidence="1">Uncharacterized protein</fullName>
    </submittedName>
</protein>
<keyword evidence="2" id="KW-1185">Reference proteome</keyword>
<evidence type="ECO:0000313" key="2">
    <source>
        <dbReference type="Proteomes" id="UP001433508"/>
    </source>
</evidence>
<dbReference type="Proteomes" id="UP001433508">
    <property type="component" value="Unassembled WGS sequence"/>
</dbReference>